<protein>
    <submittedName>
        <fullName evidence="2">Uncharacterized protein</fullName>
    </submittedName>
</protein>
<keyword evidence="1" id="KW-1133">Transmembrane helix</keyword>
<keyword evidence="1" id="KW-0472">Membrane</keyword>
<evidence type="ECO:0000313" key="2">
    <source>
        <dbReference type="EMBL" id="JAQ09526.1"/>
    </source>
</evidence>
<accession>A0A146LS09</accession>
<organism evidence="2">
    <name type="scientific">Lygus hesperus</name>
    <name type="common">Western plant bug</name>
    <dbReference type="NCBI Taxonomy" id="30085"/>
    <lineage>
        <taxon>Eukaryota</taxon>
        <taxon>Metazoa</taxon>
        <taxon>Ecdysozoa</taxon>
        <taxon>Arthropoda</taxon>
        <taxon>Hexapoda</taxon>
        <taxon>Insecta</taxon>
        <taxon>Pterygota</taxon>
        <taxon>Neoptera</taxon>
        <taxon>Paraneoptera</taxon>
        <taxon>Hemiptera</taxon>
        <taxon>Heteroptera</taxon>
        <taxon>Panheteroptera</taxon>
        <taxon>Cimicomorpha</taxon>
        <taxon>Miridae</taxon>
        <taxon>Mirini</taxon>
        <taxon>Lygus</taxon>
    </lineage>
</organism>
<keyword evidence="1" id="KW-0812">Transmembrane</keyword>
<evidence type="ECO:0000256" key="1">
    <source>
        <dbReference type="SAM" id="Phobius"/>
    </source>
</evidence>
<name>A0A146LS09_LYGHE</name>
<sequence>MSHRTVCSCAPPSPLATLLLCAPISTIFFLFFSPISTFFPPLQGVAYYTGTKTWRHTAMEMGDHDSVYPTASTSTCVLLASYSNPTTNSLPCIYGNFAHSPSLPLRCRIASSRFHSLMDPRTFVSYRVVFTSTHTHFYTSSKDGAATPPKYPPTRFAVWWKKLWKNCGCCATLSTVSTYTATLTAGSVSDRSYTVSARFHAIAFLTNRSTSVYGCA</sequence>
<dbReference type="EMBL" id="GDHC01009103">
    <property type="protein sequence ID" value="JAQ09526.1"/>
    <property type="molecule type" value="Transcribed_RNA"/>
</dbReference>
<proteinExistence type="predicted"/>
<gene>
    <name evidence="2" type="ORF">g.42539</name>
</gene>
<feature type="transmembrane region" description="Helical" evidence="1">
    <location>
        <begin position="12"/>
        <end position="32"/>
    </location>
</feature>
<reference evidence="2" key="1">
    <citation type="journal article" date="2016" name="Gigascience">
        <title>De novo construction of an expanded transcriptome assembly for the western tarnished plant bug, Lygus hesperus.</title>
        <authorList>
            <person name="Tassone E.E."/>
            <person name="Geib S.M."/>
            <person name="Hall B."/>
            <person name="Fabrick J.A."/>
            <person name="Brent C.S."/>
            <person name="Hull J.J."/>
        </authorList>
    </citation>
    <scope>NUCLEOTIDE SEQUENCE</scope>
</reference>
<dbReference type="AlphaFoldDB" id="A0A146LS09"/>